<sequence>MDLDLMKKLVLVMFIALLSVLSLSSNAQITERTIITFGEGKVSVAPDMAELNMQLQTINKDGNKAKTDLDAQFNRLLAALVPIGITSTELIASTLQLNPQYEYQNQRRQFVGYRASRNVAVNLSRLDQLNLVMETALAAGVDQLGRVNFKIADESQYKKQAQQQAIDQSKRLAKQLAESYDATLGPIVQITYQGSDIQYPRPMTQLRQHSDPSMRGDTEPGLYLHDNITFTDRISVIFELIIE</sequence>
<proteinExistence type="predicted"/>
<dbReference type="InterPro" id="IPR007497">
    <property type="entry name" value="SIMPL/DUF541"/>
</dbReference>
<feature type="chain" id="PRO_5006425204" description="SIMPL domain-containing protein" evidence="1">
    <location>
        <begin position="28"/>
        <end position="243"/>
    </location>
</feature>
<evidence type="ECO:0000313" key="2">
    <source>
        <dbReference type="EMBL" id="KRO95182.1"/>
    </source>
</evidence>
<dbReference type="InterPro" id="IPR052022">
    <property type="entry name" value="26kDa_periplasmic_antigen"/>
</dbReference>
<dbReference type="PANTHER" id="PTHR34387">
    <property type="entry name" value="SLR1258 PROTEIN"/>
    <property type="match status" value="1"/>
</dbReference>
<organism evidence="2 3">
    <name type="scientific">SAR92 bacterium BACL26 MAG-121220-bin70</name>
    <dbReference type="NCBI Taxonomy" id="1655626"/>
    <lineage>
        <taxon>Bacteria</taxon>
        <taxon>Pseudomonadati</taxon>
        <taxon>Pseudomonadota</taxon>
        <taxon>Gammaproteobacteria</taxon>
        <taxon>Cellvibrionales</taxon>
        <taxon>Porticoccaceae</taxon>
        <taxon>SAR92 clade</taxon>
    </lineage>
</organism>
<dbReference type="EMBL" id="LICA01000102">
    <property type="protein sequence ID" value="KRO95182.1"/>
    <property type="molecule type" value="Genomic_DNA"/>
</dbReference>
<dbReference type="Gene3D" id="3.30.110.170">
    <property type="entry name" value="Protein of unknown function (DUF541), domain 1"/>
    <property type="match status" value="1"/>
</dbReference>
<feature type="signal peptide" evidence="1">
    <location>
        <begin position="1"/>
        <end position="27"/>
    </location>
</feature>
<evidence type="ECO:0000256" key="1">
    <source>
        <dbReference type="SAM" id="SignalP"/>
    </source>
</evidence>
<dbReference type="Proteomes" id="UP000051213">
    <property type="component" value="Unassembled WGS sequence"/>
</dbReference>
<dbReference type="PANTHER" id="PTHR34387:SF1">
    <property type="entry name" value="PERIPLASMIC IMMUNOGENIC PROTEIN"/>
    <property type="match status" value="1"/>
</dbReference>
<accession>A0A0R2U7E7</accession>
<name>A0A0R2U7E7_9GAMM</name>
<evidence type="ECO:0008006" key="4">
    <source>
        <dbReference type="Google" id="ProtNLM"/>
    </source>
</evidence>
<protein>
    <recommendedName>
        <fullName evidence="4">SIMPL domain-containing protein</fullName>
    </recommendedName>
</protein>
<dbReference type="Gene3D" id="3.30.70.2970">
    <property type="entry name" value="Protein of unknown function (DUF541), domain 2"/>
    <property type="match status" value="1"/>
</dbReference>
<dbReference type="Pfam" id="PF04402">
    <property type="entry name" value="SIMPL"/>
    <property type="match status" value="1"/>
</dbReference>
<dbReference type="GO" id="GO:0006974">
    <property type="term" value="P:DNA damage response"/>
    <property type="evidence" value="ECO:0007669"/>
    <property type="project" value="TreeGrafter"/>
</dbReference>
<keyword evidence="1" id="KW-0732">Signal</keyword>
<dbReference type="AlphaFoldDB" id="A0A0R2U7E7"/>
<gene>
    <name evidence="2" type="ORF">ABS24_00085</name>
</gene>
<reference evidence="2 3" key="1">
    <citation type="submission" date="2015-10" db="EMBL/GenBank/DDBJ databases">
        <title>Metagenome-Assembled Genomes uncover a global brackish microbiome.</title>
        <authorList>
            <person name="Hugerth L.W."/>
            <person name="Larsson J."/>
            <person name="Alneberg J."/>
            <person name="Lindh M.V."/>
            <person name="Legrand C."/>
            <person name="Pinhassi J."/>
            <person name="Andersson A.F."/>
        </authorList>
    </citation>
    <scope>NUCLEOTIDE SEQUENCE [LARGE SCALE GENOMIC DNA]</scope>
    <source>
        <strain evidence="2">BACL26 MAG-121220-bin70</strain>
    </source>
</reference>
<evidence type="ECO:0000313" key="3">
    <source>
        <dbReference type="Proteomes" id="UP000051213"/>
    </source>
</evidence>
<comment type="caution">
    <text evidence="2">The sequence shown here is derived from an EMBL/GenBank/DDBJ whole genome shotgun (WGS) entry which is preliminary data.</text>
</comment>